<dbReference type="InterPro" id="IPR050426">
    <property type="entry name" value="Glycosyltransferase_28"/>
</dbReference>
<dbReference type="AlphaFoldDB" id="A0A849AI40"/>
<sequence>MRILMPFLGSRGDVQPGIALALELRGRGHDVQLGVPPNLRDLAQRAGIEAITTGPDSAALLESDLVQRRIKSADPRVRWRGLSELGTIGWSQLARDLDEQAARSDVVVSCFLGQEVARALAEKHGIAQAALHYYPIRRSESVRLLPDPPVAADLAHRATWWLADRSWRLMTRRGEDAMRAQLGLAPSRVSVAERMASSGSLEMQAIDPLLFPELAAEWGDLRPLVGFLDLPPQARAALDPGTDTELDAWLSEKPTVYWGFGSMPVRDPQATVALVREVSHRLSCRALVTAGWSSFDVAVDDDVRIVPSVDHHRVLPRCVAAVHHGGAGTTAAALRAGIPALVAWFNADQPLWGRRLAALGVGDLTRFRDLTAAGCAASLSVLVSDPVRGRATELANRMIPPLTAVQRAADLVELQGFTHS</sequence>
<dbReference type="InterPro" id="IPR004276">
    <property type="entry name" value="GlycoTrans_28_N"/>
</dbReference>
<evidence type="ECO:0000259" key="2">
    <source>
        <dbReference type="Pfam" id="PF06722"/>
    </source>
</evidence>
<dbReference type="Pfam" id="PF06722">
    <property type="entry name" value="EryCIII-like_C"/>
    <property type="match status" value="1"/>
</dbReference>
<dbReference type="PANTHER" id="PTHR48050:SF13">
    <property type="entry name" value="STEROL 3-BETA-GLUCOSYLTRANSFERASE UGT80A2"/>
    <property type="match status" value="1"/>
</dbReference>
<evidence type="ECO:0000313" key="4">
    <source>
        <dbReference type="Proteomes" id="UP000557772"/>
    </source>
</evidence>
<comment type="caution">
    <text evidence="3">The sequence shown here is derived from an EMBL/GenBank/DDBJ whole genome shotgun (WGS) entry which is preliminary data.</text>
</comment>
<dbReference type="Proteomes" id="UP000557772">
    <property type="component" value="Unassembled WGS sequence"/>
</dbReference>
<keyword evidence="3" id="KW-0808">Transferase</keyword>
<dbReference type="Gene3D" id="3.40.50.2000">
    <property type="entry name" value="Glycogen Phosphorylase B"/>
    <property type="match status" value="2"/>
</dbReference>
<dbReference type="CDD" id="cd03784">
    <property type="entry name" value="GT1_Gtf-like"/>
    <property type="match status" value="1"/>
</dbReference>
<feature type="domain" description="Glycosyltransferase family 28 N-terminal" evidence="1">
    <location>
        <begin position="7"/>
        <end position="51"/>
    </location>
</feature>
<evidence type="ECO:0000259" key="1">
    <source>
        <dbReference type="Pfam" id="PF03033"/>
    </source>
</evidence>
<dbReference type="GO" id="GO:0008194">
    <property type="term" value="F:UDP-glycosyltransferase activity"/>
    <property type="evidence" value="ECO:0007669"/>
    <property type="project" value="InterPro"/>
</dbReference>
<dbReference type="Pfam" id="PF03033">
    <property type="entry name" value="Glyco_transf_28"/>
    <property type="match status" value="1"/>
</dbReference>
<gene>
    <name evidence="3" type="ORF">HJ588_02220</name>
</gene>
<feature type="domain" description="Erythromycin biosynthesis protein CIII-like C-terminal" evidence="2">
    <location>
        <begin position="298"/>
        <end position="400"/>
    </location>
</feature>
<keyword evidence="4" id="KW-1185">Reference proteome</keyword>
<dbReference type="GO" id="GO:0005975">
    <property type="term" value="P:carbohydrate metabolic process"/>
    <property type="evidence" value="ECO:0007669"/>
    <property type="project" value="InterPro"/>
</dbReference>
<name>A0A849AI40_9MICO</name>
<dbReference type="EMBL" id="JABENB010000001">
    <property type="protein sequence ID" value="NNG38090.1"/>
    <property type="molecule type" value="Genomic_DNA"/>
</dbReference>
<dbReference type="PANTHER" id="PTHR48050">
    <property type="entry name" value="STEROL 3-BETA-GLUCOSYLTRANSFERASE"/>
    <property type="match status" value="1"/>
</dbReference>
<dbReference type="GO" id="GO:0016758">
    <property type="term" value="F:hexosyltransferase activity"/>
    <property type="evidence" value="ECO:0007669"/>
    <property type="project" value="InterPro"/>
</dbReference>
<proteinExistence type="predicted"/>
<reference evidence="3 4" key="1">
    <citation type="submission" date="2020-05" db="EMBL/GenBank/DDBJ databases">
        <title>Flexivirga sp. ID2601S isolated from air conditioner.</title>
        <authorList>
            <person name="Kim D.H."/>
        </authorList>
    </citation>
    <scope>NUCLEOTIDE SEQUENCE [LARGE SCALE GENOMIC DNA]</scope>
    <source>
        <strain evidence="3 4">ID2601S</strain>
    </source>
</reference>
<dbReference type="SUPFAM" id="SSF53756">
    <property type="entry name" value="UDP-Glycosyltransferase/glycogen phosphorylase"/>
    <property type="match status" value="1"/>
</dbReference>
<accession>A0A849AI40</accession>
<dbReference type="FunFam" id="3.40.50.2000:FF:000009">
    <property type="entry name" value="Sterol 3-beta-glucosyltransferase UGT80A2"/>
    <property type="match status" value="1"/>
</dbReference>
<dbReference type="InterPro" id="IPR002213">
    <property type="entry name" value="UDP_glucos_trans"/>
</dbReference>
<protein>
    <submittedName>
        <fullName evidence="3">Glycosyltransferase family 1 protein</fullName>
    </submittedName>
</protein>
<dbReference type="InterPro" id="IPR010610">
    <property type="entry name" value="EryCIII-like_C"/>
</dbReference>
<dbReference type="GO" id="GO:0033072">
    <property type="term" value="P:vancomycin biosynthetic process"/>
    <property type="evidence" value="ECO:0007669"/>
    <property type="project" value="UniProtKB-ARBA"/>
</dbReference>
<dbReference type="RefSeq" id="WP_171151537.1">
    <property type="nucleotide sequence ID" value="NZ_JABENB010000001.1"/>
</dbReference>
<organism evidence="3 4">
    <name type="scientific">Flexivirga aerilata</name>
    <dbReference type="NCBI Taxonomy" id="1656889"/>
    <lineage>
        <taxon>Bacteria</taxon>
        <taxon>Bacillati</taxon>
        <taxon>Actinomycetota</taxon>
        <taxon>Actinomycetes</taxon>
        <taxon>Micrococcales</taxon>
        <taxon>Dermacoccaceae</taxon>
        <taxon>Flexivirga</taxon>
    </lineage>
</organism>
<evidence type="ECO:0000313" key="3">
    <source>
        <dbReference type="EMBL" id="NNG38090.1"/>
    </source>
</evidence>